<name>A0A8J4T8V1_9TREM</name>
<dbReference type="AlphaFoldDB" id="A0A8J4T8V1"/>
<accession>A0A8J4T8V1</accession>
<evidence type="ECO:0000259" key="4">
    <source>
        <dbReference type="Pfam" id="PF00501"/>
    </source>
</evidence>
<dbReference type="PANTHER" id="PTHR43272">
    <property type="entry name" value="LONG-CHAIN-FATTY-ACID--COA LIGASE"/>
    <property type="match status" value="1"/>
</dbReference>
<dbReference type="Proteomes" id="UP000748531">
    <property type="component" value="Unassembled WGS sequence"/>
</dbReference>
<reference evidence="5" key="1">
    <citation type="submission" date="2019-05" db="EMBL/GenBank/DDBJ databases">
        <title>Annotation for the trematode Paragonimus heterotremus.</title>
        <authorList>
            <person name="Choi Y.-J."/>
        </authorList>
    </citation>
    <scope>NUCLEOTIDE SEQUENCE</scope>
    <source>
        <strain evidence="5">LC</strain>
    </source>
</reference>
<protein>
    <recommendedName>
        <fullName evidence="3">long-chain-fatty-acid--CoA ligase</fullName>
        <ecNumber evidence="3">6.2.1.3</ecNumber>
    </recommendedName>
</protein>
<evidence type="ECO:0000256" key="2">
    <source>
        <dbReference type="ARBA" id="ARBA00022832"/>
    </source>
</evidence>
<dbReference type="InterPro" id="IPR042099">
    <property type="entry name" value="ANL_N_sf"/>
</dbReference>
<dbReference type="OrthoDB" id="1700726at2759"/>
<feature type="domain" description="AMP-dependent synthetase/ligase" evidence="4">
    <location>
        <begin position="118"/>
        <end position="523"/>
    </location>
</feature>
<keyword evidence="1" id="KW-0436">Ligase</keyword>
<feature type="non-terminal residue" evidence="5">
    <location>
        <position position="1"/>
    </location>
</feature>
<dbReference type="Pfam" id="PF00501">
    <property type="entry name" value="AMP-binding"/>
    <property type="match status" value="1"/>
</dbReference>
<evidence type="ECO:0000313" key="6">
    <source>
        <dbReference type="Proteomes" id="UP000748531"/>
    </source>
</evidence>
<dbReference type="Gene3D" id="3.40.50.12780">
    <property type="entry name" value="N-terminal domain of ligase-like"/>
    <property type="match status" value="1"/>
</dbReference>
<dbReference type="PROSITE" id="PS00455">
    <property type="entry name" value="AMP_BINDING"/>
    <property type="match status" value="1"/>
</dbReference>
<dbReference type="InterPro" id="IPR000873">
    <property type="entry name" value="AMP-dep_synth/lig_dom"/>
</dbReference>
<evidence type="ECO:0000256" key="3">
    <source>
        <dbReference type="ARBA" id="ARBA00026121"/>
    </source>
</evidence>
<sequence>DLLSAYPSLAINVWLTSQLSNWSGDPTGTLSVAATFLATYALYRLYIHWFHTQYLQPSEFLDKQSIISDPKTGVRVSPLASTFPRDDQLTTYYDLFLRGMAIARHKPCLGRRRDFDQPIDWWTYEEVDSRIRTVGSALVHLCDTDDQQETMIGIYGKNSPEWVVTMFACSAYSLVALPLYETLGSEAMEHVCRQATPSAVVCDNVSMAVNALRWTHGTLRWLIVIRDDAEFDQFRREQSLSSSVRVISFDELLALGRQNMKPVKHPDGDDLYIIGYTSGSTGLPKGVLFSHRNCVLSAFGGIHICAETKAPVDQFSHFSYLPLAHCYERVNIATLFYVGGRIGFLTSDVTGLLNDLRDFQPYYFSTVPRVLIRVYNQVMQRVSCSKILLYLLRWAIRQKLQEQSRGIFRKAGLLDRIFFKPIRDKTGGHIQIVVSSSAPISDEVLDFTRAAFSCPVIECYGLTETSGILCATLLGDMNPGHTGTPYLDFQIKLIDVPEMNLVVKRDGMGEICAKGQACTKGYYQDASNTKKLFEPEGFLRTGDIGVWTKDGALKVVDRRKSFFKLAQGEFVTPKKVEELYASSQLVSNVFVDGDAHQTFVVAIVEPNFVELRKRLDQQMNGTLSNGSIHHQPRQNGSLVPCAQDMTDEELCQNASVRRLVLNELTQIGRKGGLKGFEQAKAIHLSAHPFTVDNGMLTPTLKVSRPNVRRHFVSVIRQLYAEHKE</sequence>
<gene>
    <name evidence="5" type="ORF">PHET_04741</name>
</gene>
<dbReference type="GO" id="GO:0004467">
    <property type="term" value="F:long-chain fatty acid-CoA ligase activity"/>
    <property type="evidence" value="ECO:0007669"/>
    <property type="project" value="UniProtKB-EC"/>
</dbReference>
<dbReference type="EMBL" id="LUCH01002279">
    <property type="protein sequence ID" value="KAF5401728.1"/>
    <property type="molecule type" value="Genomic_DNA"/>
</dbReference>
<dbReference type="InterPro" id="IPR020845">
    <property type="entry name" value="AMP-binding_CS"/>
</dbReference>
<dbReference type="GO" id="GO:0016020">
    <property type="term" value="C:membrane"/>
    <property type="evidence" value="ECO:0007669"/>
    <property type="project" value="TreeGrafter"/>
</dbReference>
<dbReference type="GO" id="GO:0005783">
    <property type="term" value="C:endoplasmic reticulum"/>
    <property type="evidence" value="ECO:0007669"/>
    <property type="project" value="TreeGrafter"/>
</dbReference>
<dbReference type="SUPFAM" id="SSF56801">
    <property type="entry name" value="Acetyl-CoA synthetase-like"/>
    <property type="match status" value="1"/>
</dbReference>
<evidence type="ECO:0000256" key="1">
    <source>
        <dbReference type="ARBA" id="ARBA00022598"/>
    </source>
</evidence>
<comment type="caution">
    <text evidence="5">The sequence shown here is derived from an EMBL/GenBank/DDBJ whole genome shotgun (WGS) entry which is preliminary data.</text>
</comment>
<keyword evidence="2" id="KW-0276">Fatty acid metabolism</keyword>
<proteinExistence type="predicted"/>
<dbReference type="PANTHER" id="PTHR43272:SF107">
    <property type="entry name" value="LONG-CHAIN-FATTY-ACID--COA LIGASE 5"/>
    <property type="match status" value="1"/>
</dbReference>
<dbReference type="EC" id="6.2.1.3" evidence="3"/>
<keyword evidence="6" id="KW-1185">Reference proteome</keyword>
<evidence type="ECO:0000313" key="5">
    <source>
        <dbReference type="EMBL" id="KAF5401728.1"/>
    </source>
</evidence>
<organism evidence="5 6">
    <name type="scientific">Paragonimus heterotremus</name>
    <dbReference type="NCBI Taxonomy" id="100268"/>
    <lineage>
        <taxon>Eukaryota</taxon>
        <taxon>Metazoa</taxon>
        <taxon>Spiralia</taxon>
        <taxon>Lophotrochozoa</taxon>
        <taxon>Platyhelminthes</taxon>
        <taxon>Trematoda</taxon>
        <taxon>Digenea</taxon>
        <taxon>Plagiorchiida</taxon>
        <taxon>Troglotremata</taxon>
        <taxon>Troglotrematidae</taxon>
        <taxon>Paragonimus</taxon>
    </lineage>
</organism>
<keyword evidence="2" id="KW-0443">Lipid metabolism</keyword>